<keyword evidence="3" id="KW-1185">Reference proteome</keyword>
<evidence type="ECO:0000256" key="1">
    <source>
        <dbReference type="SAM" id="Phobius"/>
    </source>
</evidence>
<evidence type="ECO:0000313" key="3">
    <source>
        <dbReference type="Proteomes" id="UP000828390"/>
    </source>
</evidence>
<proteinExistence type="predicted"/>
<reference evidence="2" key="2">
    <citation type="submission" date="2020-11" db="EMBL/GenBank/DDBJ databases">
        <authorList>
            <person name="McCartney M.A."/>
            <person name="Auch B."/>
            <person name="Kono T."/>
            <person name="Mallez S."/>
            <person name="Becker A."/>
            <person name="Gohl D.M."/>
            <person name="Silverstein K.A.T."/>
            <person name="Koren S."/>
            <person name="Bechman K.B."/>
            <person name="Herman A."/>
            <person name="Abrahante J.E."/>
            <person name="Garbe J."/>
        </authorList>
    </citation>
    <scope>NUCLEOTIDE SEQUENCE</scope>
    <source>
        <strain evidence="2">Duluth1</strain>
        <tissue evidence="2">Whole animal</tissue>
    </source>
</reference>
<name>A0A9D4IE44_DREPO</name>
<accession>A0A9D4IE44</accession>
<dbReference type="EMBL" id="JAIWYP010000009">
    <property type="protein sequence ID" value="KAH3772011.1"/>
    <property type="molecule type" value="Genomic_DNA"/>
</dbReference>
<keyword evidence="1" id="KW-1133">Transmembrane helix</keyword>
<sequence>MMNVVTALSEEVSNTRSNDEHRFQQQFFCYVTLLKDFNTSMEYLAGLYFYFPTNIFAYSCCELNYDYSNGTYSEPECNQKQNKWTMCTTGPYIVGILILILFPLFGFNLLGAISKSEIIQPYDYERLNISASLSQRKTTIDIVRSAFENGIRLQTESFVNVFPSEAIFVRA</sequence>
<dbReference type="AlphaFoldDB" id="A0A9D4IE44"/>
<organism evidence="2 3">
    <name type="scientific">Dreissena polymorpha</name>
    <name type="common">Zebra mussel</name>
    <name type="synonym">Mytilus polymorpha</name>
    <dbReference type="NCBI Taxonomy" id="45954"/>
    <lineage>
        <taxon>Eukaryota</taxon>
        <taxon>Metazoa</taxon>
        <taxon>Spiralia</taxon>
        <taxon>Lophotrochozoa</taxon>
        <taxon>Mollusca</taxon>
        <taxon>Bivalvia</taxon>
        <taxon>Autobranchia</taxon>
        <taxon>Heteroconchia</taxon>
        <taxon>Euheterodonta</taxon>
        <taxon>Imparidentia</taxon>
        <taxon>Neoheterodontei</taxon>
        <taxon>Myida</taxon>
        <taxon>Dreissenoidea</taxon>
        <taxon>Dreissenidae</taxon>
        <taxon>Dreissena</taxon>
    </lineage>
</organism>
<protein>
    <submittedName>
        <fullName evidence="2">Uncharacterized protein</fullName>
    </submittedName>
</protein>
<comment type="caution">
    <text evidence="2">The sequence shown here is derived from an EMBL/GenBank/DDBJ whole genome shotgun (WGS) entry which is preliminary data.</text>
</comment>
<feature type="transmembrane region" description="Helical" evidence="1">
    <location>
        <begin position="92"/>
        <end position="113"/>
    </location>
</feature>
<gene>
    <name evidence="2" type="ORF">DPMN_173342</name>
</gene>
<keyword evidence="1" id="KW-0472">Membrane</keyword>
<evidence type="ECO:0000313" key="2">
    <source>
        <dbReference type="EMBL" id="KAH3772011.1"/>
    </source>
</evidence>
<reference evidence="2" key="1">
    <citation type="journal article" date="2019" name="bioRxiv">
        <title>The Genome of the Zebra Mussel, Dreissena polymorpha: A Resource for Invasive Species Research.</title>
        <authorList>
            <person name="McCartney M.A."/>
            <person name="Auch B."/>
            <person name="Kono T."/>
            <person name="Mallez S."/>
            <person name="Zhang Y."/>
            <person name="Obille A."/>
            <person name="Becker A."/>
            <person name="Abrahante J.E."/>
            <person name="Garbe J."/>
            <person name="Badalamenti J.P."/>
            <person name="Herman A."/>
            <person name="Mangelson H."/>
            <person name="Liachko I."/>
            <person name="Sullivan S."/>
            <person name="Sone E.D."/>
            <person name="Koren S."/>
            <person name="Silverstein K.A.T."/>
            <person name="Beckman K.B."/>
            <person name="Gohl D.M."/>
        </authorList>
    </citation>
    <scope>NUCLEOTIDE SEQUENCE</scope>
    <source>
        <strain evidence="2">Duluth1</strain>
        <tissue evidence="2">Whole animal</tissue>
    </source>
</reference>
<dbReference type="Proteomes" id="UP000828390">
    <property type="component" value="Unassembled WGS sequence"/>
</dbReference>
<keyword evidence="1" id="KW-0812">Transmembrane</keyword>